<feature type="disulfide bond" evidence="4">
    <location>
        <begin position="102"/>
        <end position="111"/>
    </location>
</feature>
<dbReference type="STRING" id="5874.Q4UJ25"/>
<accession>Q4UJ25</accession>
<dbReference type="AlphaFoldDB" id="Q4UJ25"/>
<dbReference type="EMBL" id="CR940347">
    <property type="protein sequence ID" value="CAI72914.1"/>
    <property type="molecule type" value="Genomic_DNA"/>
</dbReference>
<evidence type="ECO:0000259" key="7">
    <source>
        <dbReference type="PROSITE" id="PS50026"/>
    </source>
</evidence>
<organism evidence="8 9">
    <name type="scientific">Theileria annulata</name>
    <dbReference type="NCBI Taxonomy" id="5874"/>
    <lineage>
        <taxon>Eukaryota</taxon>
        <taxon>Sar</taxon>
        <taxon>Alveolata</taxon>
        <taxon>Apicomplexa</taxon>
        <taxon>Aconoidasida</taxon>
        <taxon>Piroplasmida</taxon>
        <taxon>Theileriidae</taxon>
        <taxon>Theileria</taxon>
    </lineage>
</organism>
<keyword evidence="6" id="KW-0732">Signal</keyword>
<dbReference type="OrthoDB" id="5953235at2759"/>
<evidence type="ECO:0000313" key="8">
    <source>
        <dbReference type="EMBL" id="CAI72914.1"/>
    </source>
</evidence>
<feature type="disulfide bond" evidence="4">
    <location>
        <begin position="50"/>
        <end position="59"/>
    </location>
</feature>
<dbReference type="VEuPathDB" id="PiroplasmaDB:TA09570"/>
<dbReference type="InterPro" id="IPR051022">
    <property type="entry name" value="Notch_Cell-Fate_Det"/>
</dbReference>
<keyword evidence="5" id="KW-0472">Membrane</keyword>
<keyword evidence="5" id="KW-0812">Transmembrane</keyword>
<dbReference type="PROSITE" id="PS50026">
    <property type="entry name" value="EGF_3"/>
    <property type="match status" value="2"/>
</dbReference>
<comment type="caution">
    <text evidence="4">Lacks conserved residue(s) required for the propagation of feature annotation.</text>
</comment>
<feature type="domain" description="EGF-like" evidence="7">
    <location>
        <begin position="75"/>
        <end position="112"/>
    </location>
</feature>
<dbReference type="InParanoid" id="Q4UJ25"/>
<feature type="signal peptide" evidence="6">
    <location>
        <begin position="1"/>
        <end position="20"/>
    </location>
</feature>
<feature type="chain" id="PRO_5004245181" description="EGF-like domain-containing protein" evidence="6">
    <location>
        <begin position="21"/>
        <end position="223"/>
    </location>
</feature>
<sequence length="223" mass="25366">MLIKLKCILIICLYIYLTYCELECDDNKCQQDSKCIKISLGQNEYNLCICNSGYTGWDCSIPIDYCNKHCRPLQKGISCKHTLCNQGNCINLLENPYYKCDCGAFYKGENCEIEDNPCSYQNPCGKGDCEFVPGINQINCKCYPGWTNIPNQTNTKYNWNGVDIYMTPPCLEEIKKGITGNAPILGPNSKVIWYVVLIISCIVFLWFSSTTLYELIGKKIHTN</sequence>
<dbReference type="RefSeq" id="XP_953592.1">
    <property type="nucleotide sequence ID" value="XM_948499.1"/>
</dbReference>
<evidence type="ECO:0000256" key="5">
    <source>
        <dbReference type="SAM" id="Phobius"/>
    </source>
</evidence>
<evidence type="ECO:0000256" key="4">
    <source>
        <dbReference type="PROSITE-ProRule" id="PRU00076"/>
    </source>
</evidence>
<dbReference type="OMA" id="FLCCCNV"/>
<name>Q4UJ25_THEAN</name>
<dbReference type="Proteomes" id="UP000001950">
    <property type="component" value="Chromosome 1"/>
</dbReference>
<keyword evidence="2" id="KW-0677">Repeat</keyword>
<dbReference type="InterPro" id="IPR000742">
    <property type="entry name" value="EGF"/>
</dbReference>
<proteinExistence type="predicted"/>
<feature type="domain" description="EGF-like" evidence="7">
    <location>
        <begin position="21"/>
        <end position="60"/>
    </location>
</feature>
<dbReference type="Gene3D" id="2.10.25.10">
    <property type="entry name" value="Laminin"/>
    <property type="match status" value="2"/>
</dbReference>
<gene>
    <name evidence="8" type="ORF">TA09570</name>
</gene>
<dbReference type="eggNOG" id="ENOG502R4S2">
    <property type="taxonomic scope" value="Eukaryota"/>
</dbReference>
<protein>
    <recommendedName>
        <fullName evidence="7">EGF-like domain-containing protein</fullName>
    </recommendedName>
</protein>
<keyword evidence="3 4" id="KW-1015">Disulfide bond</keyword>
<dbReference type="PANTHER" id="PTHR24049">
    <property type="entry name" value="CRUMBS FAMILY MEMBER"/>
    <property type="match status" value="1"/>
</dbReference>
<dbReference type="GeneID" id="3864520"/>
<evidence type="ECO:0000313" key="9">
    <source>
        <dbReference type="Proteomes" id="UP000001950"/>
    </source>
</evidence>
<evidence type="ECO:0000256" key="1">
    <source>
        <dbReference type="ARBA" id="ARBA00022536"/>
    </source>
</evidence>
<keyword evidence="9" id="KW-1185">Reference proteome</keyword>
<evidence type="ECO:0000256" key="6">
    <source>
        <dbReference type="SAM" id="SignalP"/>
    </source>
</evidence>
<feature type="disulfide bond" evidence="4">
    <location>
        <begin position="79"/>
        <end position="89"/>
    </location>
</feature>
<keyword evidence="1 4" id="KW-0245">EGF-like domain</keyword>
<evidence type="ECO:0000256" key="3">
    <source>
        <dbReference type="ARBA" id="ARBA00023157"/>
    </source>
</evidence>
<keyword evidence="5" id="KW-1133">Transmembrane helix</keyword>
<evidence type="ECO:0000256" key="2">
    <source>
        <dbReference type="ARBA" id="ARBA00022737"/>
    </source>
</evidence>
<reference evidence="8 9" key="1">
    <citation type="journal article" date="2005" name="Science">
        <title>Genome of the host-cell transforming parasite Theileria annulata compared with T. parva.</title>
        <authorList>
            <person name="Pain A."/>
            <person name="Renauld H."/>
            <person name="Berriman M."/>
            <person name="Murphy L."/>
            <person name="Yeats C.A."/>
            <person name="Weir W."/>
            <person name="Kerhornou A."/>
            <person name="Aslett M."/>
            <person name="Bishop R."/>
            <person name="Bouchier C."/>
            <person name="Cochet M."/>
            <person name="Coulson R.M.R."/>
            <person name="Cronin A."/>
            <person name="de Villiers E.P."/>
            <person name="Fraser A."/>
            <person name="Fosker N."/>
            <person name="Gardner M."/>
            <person name="Goble A."/>
            <person name="Griffiths-Jones S."/>
            <person name="Harris D.E."/>
            <person name="Katzer F."/>
            <person name="Larke N."/>
            <person name="Lord A."/>
            <person name="Maser P."/>
            <person name="McKellar S."/>
            <person name="Mooney P."/>
            <person name="Morton F."/>
            <person name="Nene V."/>
            <person name="O'Neil S."/>
            <person name="Price C."/>
            <person name="Quail M.A."/>
            <person name="Rabbinowitsch E."/>
            <person name="Rawlings N.D."/>
            <person name="Rutter S."/>
            <person name="Saunders D."/>
            <person name="Seeger K."/>
            <person name="Shah T."/>
            <person name="Squares R."/>
            <person name="Squares S."/>
            <person name="Tivey A."/>
            <person name="Walker A.R."/>
            <person name="Woodward J."/>
            <person name="Dobbelaere D.A.E."/>
            <person name="Langsley G."/>
            <person name="Rajandream M.A."/>
            <person name="McKeever D."/>
            <person name="Shiels B."/>
            <person name="Tait A."/>
            <person name="Barrell B.G."/>
            <person name="Hall N."/>
        </authorList>
    </citation>
    <scope>NUCLEOTIDE SEQUENCE [LARGE SCALE GENOMIC DNA]</scope>
    <source>
        <strain evidence="9">Ankara</strain>
    </source>
</reference>
<feature type="transmembrane region" description="Helical" evidence="5">
    <location>
        <begin position="191"/>
        <end position="216"/>
    </location>
</feature>
<dbReference type="KEGG" id="tan:TA09570"/>
<dbReference type="PROSITE" id="PS00022">
    <property type="entry name" value="EGF_1"/>
    <property type="match status" value="2"/>
</dbReference>
<dbReference type="PROSITE" id="PS01186">
    <property type="entry name" value="EGF_2"/>
    <property type="match status" value="1"/>
</dbReference>
<dbReference type="SMART" id="SM00181">
    <property type="entry name" value="EGF"/>
    <property type="match status" value="3"/>
</dbReference>